<keyword evidence="8" id="KW-1133">Transmembrane helix</keyword>
<evidence type="ECO:0000313" key="18">
    <source>
        <dbReference type="EMBL" id="KAF0429331.1"/>
    </source>
</evidence>
<dbReference type="FunFam" id="1.20.120.1630:FF:000003">
    <property type="entry name" value="C-24(28) sterol reductase"/>
    <property type="match status" value="1"/>
</dbReference>
<dbReference type="GO" id="GO:0006696">
    <property type="term" value="P:ergosterol biosynthetic process"/>
    <property type="evidence" value="ECO:0007669"/>
    <property type="project" value="TreeGrafter"/>
</dbReference>
<evidence type="ECO:0000256" key="17">
    <source>
        <dbReference type="ARBA" id="ARBA00048918"/>
    </source>
</evidence>
<keyword evidence="10" id="KW-0756">Sterol biosynthesis</keyword>
<dbReference type="InterPro" id="IPR018083">
    <property type="entry name" value="Sterol_reductase_CS"/>
</dbReference>
<evidence type="ECO:0000256" key="6">
    <source>
        <dbReference type="ARBA" id="ARBA00022857"/>
    </source>
</evidence>
<keyword evidence="4" id="KW-0812">Transmembrane</keyword>
<comment type="subcellular location">
    <subcellularLocation>
        <location evidence="1">Endoplasmic reticulum membrane</location>
        <topology evidence="1">Multi-pass membrane protein</topology>
    </subcellularLocation>
</comment>
<comment type="similarity">
    <text evidence="2">Belongs to the ERG4/ERG24 family.</text>
</comment>
<proteinExistence type="inferred from homology"/>
<reference evidence="18 19" key="1">
    <citation type="journal article" date="2019" name="Environ. Microbiol.">
        <title>At the nexus of three kingdoms: the genome of the mycorrhizal fungus Gigaspora margarita provides insights into plant, endobacterial and fungal interactions.</title>
        <authorList>
            <person name="Venice F."/>
            <person name="Ghignone S."/>
            <person name="Salvioli di Fossalunga A."/>
            <person name="Amselem J."/>
            <person name="Novero M."/>
            <person name="Xianan X."/>
            <person name="Sedzielewska Toro K."/>
            <person name="Morin E."/>
            <person name="Lipzen A."/>
            <person name="Grigoriev I.V."/>
            <person name="Henrissat B."/>
            <person name="Martin F.M."/>
            <person name="Bonfante P."/>
        </authorList>
    </citation>
    <scope>NUCLEOTIDE SEQUENCE [LARGE SCALE GENOMIC DNA]</scope>
    <source>
        <strain evidence="18 19">BEG34</strain>
    </source>
</reference>
<evidence type="ECO:0000256" key="9">
    <source>
        <dbReference type="ARBA" id="ARBA00023002"/>
    </source>
</evidence>
<evidence type="ECO:0000256" key="5">
    <source>
        <dbReference type="ARBA" id="ARBA00022824"/>
    </source>
</evidence>
<dbReference type="EMBL" id="WTPW01001547">
    <property type="protein sequence ID" value="KAF0429331.1"/>
    <property type="molecule type" value="Genomic_DNA"/>
</dbReference>
<evidence type="ECO:0000256" key="16">
    <source>
        <dbReference type="ARBA" id="ARBA00038892"/>
    </source>
</evidence>
<dbReference type="PROSITE" id="PS01017">
    <property type="entry name" value="STEROL_REDUCT_1"/>
    <property type="match status" value="1"/>
</dbReference>
<keyword evidence="7" id="KW-0752">Steroid biosynthesis</keyword>
<evidence type="ECO:0000256" key="12">
    <source>
        <dbReference type="ARBA" id="ARBA00023136"/>
    </source>
</evidence>
<evidence type="ECO:0000256" key="4">
    <source>
        <dbReference type="ARBA" id="ARBA00022692"/>
    </source>
</evidence>
<evidence type="ECO:0000256" key="13">
    <source>
        <dbReference type="ARBA" id="ARBA00023166"/>
    </source>
</evidence>
<keyword evidence="14" id="KW-0753">Steroid metabolism</keyword>
<evidence type="ECO:0000256" key="15">
    <source>
        <dbReference type="ARBA" id="ARBA00029435"/>
    </source>
</evidence>
<dbReference type="GO" id="GO:0000246">
    <property type="term" value="F:Delta24(24-1) sterol reductase activity"/>
    <property type="evidence" value="ECO:0007669"/>
    <property type="project" value="UniProtKB-EC"/>
</dbReference>
<name>A0A8H3XAP1_GIGMA</name>
<evidence type="ECO:0000313" key="19">
    <source>
        <dbReference type="Proteomes" id="UP000439903"/>
    </source>
</evidence>
<dbReference type="Gene3D" id="1.20.120.1630">
    <property type="match status" value="1"/>
</dbReference>
<dbReference type="InterPro" id="IPR001171">
    <property type="entry name" value="ERG24_DHCR-like"/>
</dbReference>
<dbReference type="OrthoDB" id="5326588at2759"/>
<evidence type="ECO:0000256" key="8">
    <source>
        <dbReference type="ARBA" id="ARBA00022989"/>
    </source>
</evidence>
<protein>
    <recommendedName>
        <fullName evidence="16">Delta(24(24(1)))-sterol reductase</fullName>
        <ecNumber evidence="16">1.3.1.71</ecNumber>
    </recommendedName>
</protein>
<dbReference type="Proteomes" id="UP000439903">
    <property type="component" value="Unassembled WGS sequence"/>
</dbReference>
<evidence type="ECO:0000256" key="1">
    <source>
        <dbReference type="ARBA" id="ARBA00004477"/>
    </source>
</evidence>
<keyword evidence="13" id="KW-1207">Sterol metabolism</keyword>
<evidence type="ECO:0000256" key="11">
    <source>
        <dbReference type="ARBA" id="ARBA00023098"/>
    </source>
</evidence>
<comment type="catalytic activity">
    <reaction evidence="17">
        <text>ergosterol + NADP(+) = ergosta-5,7,22,24(28)-tetraen-3beta-ol + NADPH + H(+)</text>
        <dbReference type="Rhea" id="RHEA:18501"/>
        <dbReference type="ChEBI" id="CHEBI:15378"/>
        <dbReference type="ChEBI" id="CHEBI:16933"/>
        <dbReference type="ChEBI" id="CHEBI:18249"/>
        <dbReference type="ChEBI" id="CHEBI:57783"/>
        <dbReference type="ChEBI" id="CHEBI:58349"/>
        <dbReference type="EC" id="1.3.1.71"/>
    </reaction>
    <physiologicalReaction direction="right-to-left" evidence="17">
        <dbReference type="Rhea" id="RHEA:18503"/>
    </physiologicalReaction>
</comment>
<keyword evidence="3" id="KW-0444">Lipid biosynthesis</keyword>
<dbReference type="Pfam" id="PF01222">
    <property type="entry name" value="ERG4_ERG24"/>
    <property type="match status" value="1"/>
</dbReference>
<evidence type="ECO:0000256" key="7">
    <source>
        <dbReference type="ARBA" id="ARBA00022955"/>
    </source>
</evidence>
<evidence type="ECO:0000256" key="3">
    <source>
        <dbReference type="ARBA" id="ARBA00022516"/>
    </source>
</evidence>
<keyword evidence="19" id="KW-1185">Reference proteome</keyword>
<keyword evidence="12" id="KW-0472">Membrane</keyword>
<dbReference type="EC" id="1.3.1.71" evidence="16"/>
<evidence type="ECO:0000256" key="2">
    <source>
        <dbReference type="ARBA" id="ARBA00005402"/>
    </source>
</evidence>
<comment type="pathway">
    <text evidence="15">Steroid metabolism; ergosterol biosynthesis.</text>
</comment>
<keyword evidence="9" id="KW-0560">Oxidoreductase</keyword>
<accession>A0A8H3XAP1</accession>
<dbReference type="PANTHER" id="PTHR21257">
    <property type="entry name" value="DELTA(14)-STEROL REDUCTASE"/>
    <property type="match status" value="1"/>
</dbReference>
<dbReference type="GO" id="GO:0005789">
    <property type="term" value="C:endoplasmic reticulum membrane"/>
    <property type="evidence" value="ECO:0007669"/>
    <property type="project" value="UniProtKB-SubCell"/>
</dbReference>
<dbReference type="AlphaFoldDB" id="A0A8H3XAP1"/>
<comment type="caution">
    <text evidence="18">The sequence shown here is derived from an EMBL/GenBank/DDBJ whole genome shotgun (WGS) entry which is preliminary data.</text>
</comment>
<gene>
    <name evidence="18" type="ORF">F8M41_005714</name>
</gene>
<sequence length="468" mass="54311">MAKKQDTKNAENDNDKNPKANNTPTVNKHYEIIDSEIVYEFGGPLGVTAMMVGFPLLMYYLWGCLQFYRGKLVSPFDNQFCNQVFKGAFPTWYATKMYVLFCLFELFLAYFMPGPIVKGAPVSSLKGRRLDYLCNGVTSWYATLATSFILHNYGWFRLTEIIDNFGPLMSVAVISGFVITLVIYATTIMQGNQYRMSGHLMYDLFMGAALNPRLGHVDLKMFAEIRIPWVLLFYISVSAAIKEYELFGYVSASMSFMVLAHFLYVNACAKGEECIPTTWDMTYEKFGFMLIFWNFAGVPFTYCFATIYLHNISIDNKQPLQHSQSWTYFCYALLLLGYYIWDTANSQKNRFRMINNGSYIPRYTFPQLPWGTLKNPTYIKTKSGNLLLTSGWWGIARKIHYTADLMMAFSWAFITGFSTVITYFYPVFFIVVLMHRVTRDMQRCAKKYGKDWEEYCRRVPYIFIPGIY</sequence>
<keyword evidence="11" id="KW-0443">Lipid metabolism</keyword>
<evidence type="ECO:0000256" key="10">
    <source>
        <dbReference type="ARBA" id="ARBA00023011"/>
    </source>
</evidence>
<organism evidence="18 19">
    <name type="scientific">Gigaspora margarita</name>
    <dbReference type="NCBI Taxonomy" id="4874"/>
    <lineage>
        <taxon>Eukaryota</taxon>
        <taxon>Fungi</taxon>
        <taxon>Fungi incertae sedis</taxon>
        <taxon>Mucoromycota</taxon>
        <taxon>Glomeromycotina</taxon>
        <taxon>Glomeromycetes</taxon>
        <taxon>Diversisporales</taxon>
        <taxon>Gigasporaceae</taxon>
        <taxon>Gigaspora</taxon>
    </lineage>
</organism>
<dbReference type="PROSITE" id="PS01018">
    <property type="entry name" value="STEROL_REDUCT_2"/>
    <property type="match status" value="1"/>
</dbReference>
<evidence type="ECO:0000256" key="14">
    <source>
        <dbReference type="ARBA" id="ARBA00023221"/>
    </source>
</evidence>
<keyword evidence="6" id="KW-0521">NADP</keyword>
<dbReference type="PANTHER" id="PTHR21257:SF31">
    <property type="entry name" value="DELTA(24(24(1)))-STEROL REDUCTASE ERG4"/>
    <property type="match status" value="1"/>
</dbReference>
<keyword evidence="5" id="KW-0256">Endoplasmic reticulum</keyword>